<dbReference type="Gene3D" id="1.10.287.1260">
    <property type="match status" value="1"/>
</dbReference>
<dbReference type="InterPro" id="IPR006685">
    <property type="entry name" value="MscS_channel_2nd"/>
</dbReference>
<dbReference type="GO" id="GO:0016020">
    <property type="term" value="C:membrane"/>
    <property type="evidence" value="ECO:0007669"/>
    <property type="project" value="UniProtKB-SubCell"/>
</dbReference>
<feature type="transmembrane region" description="Helical" evidence="6">
    <location>
        <begin position="12"/>
        <end position="34"/>
    </location>
</feature>
<accession>E6N4J2</accession>
<dbReference type="Proteomes" id="UP000008120">
    <property type="component" value="Chromosome"/>
</dbReference>
<gene>
    <name evidence="9" type="ORF">CSUB_C0191</name>
    <name evidence="8" type="ORF">HGMM_F15C07C28</name>
</gene>
<dbReference type="SUPFAM" id="SSF50182">
    <property type="entry name" value="Sm-like ribonucleoproteins"/>
    <property type="match status" value="1"/>
</dbReference>
<dbReference type="InterPro" id="IPR011014">
    <property type="entry name" value="MscS_channel_TM-2"/>
</dbReference>
<dbReference type="PANTHER" id="PTHR30221:SF1">
    <property type="entry name" value="SMALL-CONDUCTANCE MECHANOSENSITIVE CHANNEL"/>
    <property type="match status" value="1"/>
</dbReference>
<evidence type="ECO:0000313" key="10">
    <source>
        <dbReference type="Proteomes" id="UP000008120"/>
    </source>
</evidence>
<keyword evidence="5 6" id="KW-0472">Membrane</keyword>
<reference evidence="8 10" key="2">
    <citation type="journal article" date="2011" name="Nucleic Acids Res.">
        <title>Insights into the evolution of Archaea and eukaryotic protein modifier systems revealed by the genome of a novel archaeal group.</title>
        <authorList>
            <person name="Nunoura T."/>
            <person name="Takaki Y."/>
            <person name="Kakuta J."/>
            <person name="Nishi S."/>
            <person name="Sugahara J."/>
            <person name="Kazama H."/>
            <person name="Chee G."/>
            <person name="Hattori M."/>
            <person name="Kanai A."/>
            <person name="Atomi H."/>
            <person name="Takai K."/>
            <person name="Takami H."/>
        </authorList>
    </citation>
    <scope>NUCLEOTIDE SEQUENCE [LARGE SCALE GENOMIC DNA]</scope>
</reference>
<evidence type="ECO:0000256" key="3">
    <source>
        <dbReference type="ARBA" id="ARBA00022692"/>
    </source>
</evidence>
<dbReference type="BioCyc" id="CCAL311458:G131R-193-MONOMER"/>
<feature type="domain" description="Mechanosensitive ion channel MscS" evidence="7">
    <location>
        <begin position="96"/>
        <end position="162"/>
    </location>
</feature>
<evidence type="ECO:0000313" key="8">
    <source>
        <dbReference type="EMBL" id="BAJ47211.1"/>
    </source>
</evidence>
<dbReference type="SUPFAM" id="SSF82861">
    <property type="entry name" value="Mechanosensitive channel protein MscS (YggB), transmembrane region"/>
    <property type="match status" value="1"/>
</dbReference>
<evidence type="ECO:0000256" key="5">
    <source>
        <dbReference type="ARBA" id="ARBA00023136"/>
    </source>
</evidence>
<dbReference type="GO" id="GO:0008381">
    <property type="term" value="F:mechanosensitive monoatomic ion channel activity"/>
    <property type="evidence" value="ECO:0007669"/>
    <property type="project" value="InterPro"/>
</dbReference>
<protein>
    <submittedName>
        <fullName evidence="8">Small conductance mechanosensitive ion channel, MscS family</fullName>
    </submittedName>
</protein>
<dbReference type="EMBL" id="BA000048">
    <property type="protein sequence ID" value="BAJ50052.1"/>
    <property type="molecule type" value="Genomic_DNA"/>
</dbReference>
<comment type="subcellular location">
    <subcellularLocation>
        <location evidence="1">Membrane</location>
        <topology evidence="1">Multi-pass membrane protein</topology>
    </subcellularLocation>
</comment>
<dbReference type="InterPro" id="IPR010920">
    <property type="entry name" value="LSM_dom_sf"/>
</dbReference>
<keyword evidence="3 6" id="KW-0812">Transmembrane</keyword>
<evidence type="ECO:0000259" key="7">
    <source>
        <dbReference type="Pfam" id="PF00924"/>
    </source>
</evidence>
<proteinExistence type="inferred from homology"/>
<evidence type="ECO:0000256" key="1">
    <source>
        <dbReference type="ARBA" id="ARBA00004141"/>
    </source>
</evidence>
<dbReference type="STRING" id="311458.CSUB_C0191"/>
<evidence type="ECO:0000313" key="9">
    <source>
        <dbReference type="EMBL" id="BAJ50052.1"/>
    </source>
</evidence>
<dbReference type="PANTHER" id="PTHR30221">
    <property type="entry name" value="SMALL-CONDUCTANCE MECHANOSENSITIVE CHANNEL"/>
    <property type="match status" value="1"/>
</dbReference>
<organism evidence="8 10">
    <name type="scientific">Caldiarchaeum subterraneum</name>
    <dbReference type="NCBI Taxonomy" id="311458"/>
    <lineage>
        <taxon>Archaea</taxon>
        <taxon>Nitrososphaerota</taxon>
        <taxon>Candidatus Caldarchaeales</taxon>
        <taxon>Candidatus Caldarchaeaceae</taxon>
        <taxon>Candidatus Caldarchaeum</taxon>
    </lineage>
</organism>
<dbReference type="InterPro" id="IPR023408">
    <property type="entry name" value="MscS_beta-dom_sf"/>
</dbReference>
<dbReference type="Gene3D" id="2.30.30.60">
    <property type="match status" value="1"/>
</dbReference>
<dbReference type="EMBL" id="AP011830">
    <property type="protein sequence ID" value="BAJ47211.1"/>
    <property type="molecule type" value="Genomic_DNA"/>
</dbReference>
<dbReference type="AlphaFoldDB" id="E6N4J2"/>
<evidence type="ECO:0000256" key="2">
    <source>
        <dbReference type="ARBA" id="ARBA00008017"/>
    </source>
</evidence>
<evidence type="ECO:0000256" key="6">
    <source>
        <dbReference type="SAM" id="Phobius"/>
    </source>
</evidence>
<dbReference type="InterPro" id="IPR045275">
    <property type="entry name" value="MscS_archaea/bacteria_type"/>
</dbReference>
<keyword evidence="4 6" id="KW-1133">Transmembrane helix</keyword>
<reference evidence="8 10" key="1">
    <citation type="journal article" date="2005" name="Environ. Microbiol.">
        <title>Genetic and functional properties of uncultivated thermophilic crenarchaeotes from a subsurface gold mine as revealed by analysis of genome fragments.</title>
        <authorList>
            <person name="Nunoura T."/>
            <person name="Hirayama H."/>
            <person name="Takami H."/>
            <person name="Oida H."/>
            <person name="Nishi S."/>
            <person name="Shimamura S."/>
            <person name="Suzuki Y."/>
            <person name="Inagaki F."/>
            <person name="Takai K."/>
            <person name="Nealson K.H."/>
            <person name="Horikoshi K."/>
        </authorList>
    </citation>
    <scope>NUCLEOTIDE SEQUENCE [LARGE SCALE GENOMIC DNA]</scope>
</reference>
<dbReference type="KEGG" id="csu:CSUB_C0191"/>
<evidence type="ECO:0000256" key="4">
    <source>
        <dbReference type="ARBA" id="ARBA00022989"/>
    </source>
</evidence>
<dbReference type="Pfam" id="PF00924">
    <property type="entry name" value="MS_channel_2nd"/>
    <property type="match status" value="1"/>
</dbReference>
<feature type="transmembrane region" description="Helical" evidence="6">
    <location>
        <begin position="55"/>
        <end position="72"/>
    </location>
</feature>
<comment type="similarity">
    <text evidence="2">Belongs to the MscS (TC 1.A.23) family.</text>
</comment>
<sequence length="255" mass="27896">MISLELPELTAIVTQLTMVAIMLLVTAFAARLISSVIRRLLFKAPPLINEQISRGASIFIWLVGLLFIVNQLGLNLDILLLLMGLAGVAAIIAARDILSNISSRYLIGSFIPFNVGDEMQVSSFRGKVVEINPVASLLLSEEGTLAVVPNSVLLKEISLNLSPYASRRITISVHVPQEVNVPDAEAEVLKLCNKYRSKLDQRFPPLVSVKSSGQADVVLELVLLAAQPEKRNELAAELGAKISELMEKMRMSQRK</sequence>
<feature type="transmembrane region" description="Helical" evidence="6">
    <location>
        <begin position="78"/>
        <end position="98"/>
    </location>
</feature>
<name>E6N4J2_CALS0</name>